<dbReference type="GO" id="GO:0005634">
    <property type="term" value="C:nucleus"/>
    <property type="evidence" value="ECO:0007669"/>
    <property type="project" value="UniProtKB-SubCell"/>
</dbReference>
<evidence type="ECO:0000259" key="6">
    <source>
        <dbReference type="Pfam" id="PF23726"/>
    </source>
</evidence>
<reference evidence="7 8" key="1">
    <citation type="submission" date="2014-02" db="EMBL/GenBank/DDBJ databases">
        <title>The genome sequence of Colletotrichum nymphaeae SA-01.</title>
        <authorList>
            <person name="Baroncelli R."/>
            <person name="Thon M.R."/>
        </authorList>
    </citation>
    <scope>NUCLEOTIDE SEQUENCE [LARGE SCALE GENOMIC DNA]</scope>
    <source>
        <strain evidence="7 8">SA-01</strain>
    </source>
</reference>
<feature type="compositionally biased region" description="Basic and acidic residues" evidence="3">
    <location>
        <begin position="61"/>
        <end position="72"/>
    </location>
</feature>
<gene>
    <name evidence="7" type="ORF">CNYM01_12965</name>
</gene>
<dbReference type="InterPro" id="IPR004871">
    <property type="entry name" value="RSE1/DDB1/CPSF1_C"/>
</dbReference>
<evidence type="ECO:0000256" key="3">
    <source>
        <dbReference type="SAM" id="MobiDB-lite"/>
    </source>
</evidence>
<dbReference type="Pfam" id="PF03178">
    <property type="entry name" value="CPSF_A"/>
    <property type="match status" value="1"/>
</dbReference>
<comment type="caution">
    <text evidence="7">The sequence shown here is derived from an EMBL/GenBank/DDBJ whole genome shotgun (WGS) entry which is preliminary data.</text>
</comment>
<dbReference type="PANTHER" id="PTHR10644">
    <property type="entry name" value="DNA REPAIR/RNA PROCESSING CPSF FAMILY"/>
    <property type="match status" value="1"/>
</dbReference>
<feature type="domain" description="RSE1/DDB1/CPSF1 first beta-propeller" evidence="5">
    <location>
        <begin position="93"/>
        <end position="475"/>
    </location>
</feature>
<comment type="subcellular location">
    <subcellularLocation>
        <location evidence="1">Nucleus</location>
    </subcellularLocation>
</comment>
<evidence type="ECO:0000259" key="5">
    <source>
        <dbReference type="Pfam" id="PF10433"/>
    </source>
</evidence>
<evidence type="ECO:0000256" key="2">
    <source>
        <dbReference type="ARBA" id="ARBA00023242"/>
    </source>
</evidence>
<feature type="region of interest" description="Disordered" evidence="3">
    <location>
        <begin position="50"/>
        <end position="74"/>
    </location>
</feature>
<feature type="region of interest" description="Disordered" evidence="3">
    <location>
        <begin position="211"/>
        <end position="235"/>
    </location>
</feature>
<dbReference type="Pfam" id="PF10433">
    <property type="entry name" value="Beta-prop_RSE1_1st"/>
    <property type="match status" value="1"/>
</dbReference>
<dbReference type="InterPro" id="IPR058543">
    <property type="entry name" value="Beta-prop_RSE1/DDB1/CPSF1_2nd"/>
</dbReference>
<dbReference type="InterPro" id="IPR015943">
    <property type="entry name" value="WD40/YVTN_repeat-like_dom_sf"/>
</dbReference>
<accession>A0A135SQV7</accession>
<proteinExistence type="predicted"/>
<dbReference type="Proteomes" id="UP000070054">
    <property type="component" value="Unassembled WGS sequence"/>
</dbReference>
<evidence type="ECO:0000313" key="7">
    <source>
        <dbReference type="EMBL" id="KXH38231.1"/>
    </source>
</evidence>
<dbReference type="InterPro" id="IPR018846">
    <property type="entry name" value="Beta-prop_RSE1/DDB1/CPSF1_1st"/>
</dbReference>
<evidence type="ECO:0000259" key="4">
    <source>
        <dbReference type="Pfam" id="PF03178"/>
    </source>
</evidence>
<keyword evidence="8" id="KW-1185">Reference proteome</keyword>
<feature type="compositionally biased region" description="Polar residues" evidence="3">
    <location>
        <begin position="1319"/>
        <end position="1328"/>
    </location>
</feature>
<keyword evidence="2" id="KW-0539">Nucleus</keyword>
<organism evidence="7 8">
    <name type="scientific">Colletotrichum nymphaeae SA-01</name>
    <dbReference type="NCBI Taxonomy" id="1460502"/>
    <lineage>
        <taxon>Eukaryota</taxon>
        <taxon>Fungi</taxon>
        <taxon>Dikarya</taxon>
        <taxon>Ascomycota</taxon>
        <taxon>Pezizomycotina</taxon>
        <taxon>Sordariomycetes</taxon>
        <taxon>Hypocreomycetidae</taxon>
        <taxon>Glomerellales</taxon>
        <taxon>Glomerellaceae</taxon>
        <taxon>Colletotrichum</taxon>
        <taxon>Colletotrichum acutatum species complex</taxon>
    </lineage>
</organism>
<dbReference type="OrthoDB" id="6109at2759"/>
<sequence>MQCYTELTPPTGVQYSLSLPFISAQSNNLVVAKGSLLQIFSTKTISSEVDTSQTREQQASRAEEPYDRRLNDDDGLESSFLGGDGMLVRADRSNNTKLVLVAEFPIFGIVTGLARIKLQHSKSGGEALLIATRVARLSLVQWDPEKHALEDISIHYYEKEELEGSPFDGPLNNYRTYLAADPGSRCAALRFGPRYIAFLPFKQVDEDIDMDDWDEDVDGPRPAKEPSAAAATNGTSNIADVPYSTSYVLPLPQLDPSLLHPVHLAFLHEYREPTFGIISSTQRRSHTLPRKDHFSYKVFTLDLQQRASTAILSVNNLPQDLFKVIALPGPVGGALLVGTNELIHIDQSGKPNGVAVNAFTKETTNFPLADQSDLDLRLENCYIELMSAENGELLMVLSDGRLAIITFKIDGRTVSGVSVKLVPAEVGGNVVQCSVSSISKLSKNVFFLGTTGSDSLVLGWTRKQAQNARKKTRLVDDSFEYDLDDEDMDDDDDDDLYGETTTTTIQHGATANGVSKGGDLSFRLHDSLLSIAPIKDMVSGKQAFVPDSEEEKNSFGVVSDLQLACAVGKGNAGAVAIMNQNIQPKVIGKFEFPEARGFWTMCVQKPIPKSLQGDKGPNAAVGSEFDASSIYDKFMIVSKVDLDGYETSDVYALTGAGFEALSGTEFDPAAGFTVEAGTMGKHLRIIQVLKSEVRCYDGDLGLSQILPMLDEDTGAEPRVISASIVDPYLLLMRDDSSIMVAQIDSNRELEEMEREDDTILSTKWLAGCLYKDTHDLLGQRTKNEAATGDHHIFMFLLSAAGALYIYALPDLSKPVYVAAGLTYVPPFLSADYAVRRGTVQETLTEILMADLGDATATSPHLIVSLLASEEMVASANHLSQKLRHANDDLTIYEPIRLTKQDESVGLAKTLHFRKVNNPSLAKSPVEVADDDANEQPRFVPLRACSDISGYSTVFLPGASPSFIIKSAKSSPKVVGLQGIGVRGMSSFHTEGCERGFIYADSEGQTRVTQLPTDANFAELGVSVRKIPVGDAVGLIAYHPPMETYAVACSVSEAFELPKDDDYHKEWAKETTTIYPRTERGIIKLMSPTTWSVIDTVELEQHEVAMCMKTLHLEVSEETKERRMLITIGTAINRGEDLPIRGRILVYDVVPVVPQPGRPETNKKLKLVAKEEIPRGAVTAICEVGSQGLMLVAQGQKCMVRGLKEDGTLLPVAFMDMNCYVTAVREVRGTGYCLMTDAFKGVWFVGYAEEPYKMMLFGKSAGKFEVSTADFVVAGDELHIVVCDKDGVIHVMQFDPEHPKSLQGHLLLNRASFSAAPNHPTATLSLPRTSASPSPANASKNPPTTLLLASPTGALASLNPLGEQAYRRLTSLANSIAGAVPQAAATNPKAHRLQPLDARTPGVDTSAGRSIVDGALLARWNELGAGRRFEVAGKGGYGDVLEVRGELEGVLGWSGMAYF</sequence>
<dbReference type="Gene3D" id="2.130.10.10">
    <property type="entry name" value="YVTN repeat-like/Quinoprotein amine dehydrogenase"/>
    <property type="match status" value="2"/>
</dbReference>
<name>A0A135SQV7_9PEZI</name>
<evidence type="ECO:0000313" key="8">
    <source>
        <dbReference type="Proteomes" id="UP000070054"/>
    </source>
</evidence>
<feature type="domain" description="RSE1/DDB1/CPSF1 second beta-propeller" evidence="6">
    <location>
        <begin position="584"/>
        <end position="1009"/>
    </location>
</feature>
<dbReference type="InterPro" id="IPR050358">
    <property type="entry name" value="RSE1/DDB1/CFT1"/>
</dbReference>
<feature type="compositionally biased region" description="Low complexity" evidence="3">
    <location>
        <begin position="1329"/>
        <end position="1342"/>
    </location>
</feature>
<dbReference type="Pfam" id="PF23726">
    <property type="entry name" value="Beta-prop_RSE1_2nd"/>
    <property type="match status" value="1"/>
</dbReference>
<dbReference type="EMBL" id="JEMN01001409">
    <property type="protein sequence ID" value="KXH38231.1"/>
    <property type="molecule type" value="Genomic_DNA"/>
</dbReference>
<evidence type="ECO:0000256" key="1">
    <source>
        <dbReference type="ARBA" id="ARBA00004123"/>
    </source>
</evidence>
<feature type="domain" description="RSE1/DDB1/CPSF1 C-terminal" evidence="4">
    <location>
        <begin position="1082"/>
        <end position="1419"/>
    </location>
</feature>
<protein>
    <submittedName>
        <fullName evidence="7">CPSF A subunit region</fullName>
    </submittedName>
</protein>
<feature type="region of interest" description="Disordered" evidence="3">
    <location>
        <begin position="1318"/>
        <end position="1345"/>
    </location>
</feature>
<feature type="compositionally biased region" description="Polar residues" evidence="3">
    <location>
        <begin position="50"/>
        <end position="60"/>
    </location>
</feature>
<dbReference type="GO" id="GO:0003676">
    <property type="term" value="F:nucleic acid binding"/>
    <property type="evidence" value="ECO:0007669"/>
    <property type="project" value="InterPro"/>
</dbReference>